<evidence type="ECO:0000313" key="2">
    <source>
        <dbReference type="Proteomes" id="UP000836387"/>
    </source>
</evidence>
<evidence type="ECO:0000313" key="1">
    <source>
        <dbReference type="EMBL" id="CAG9947656.1"/>
    </source>
</evidence>
<keyword evidence="2" id="KW-1185">Reference proteome</keyword>
<dbReference type="Proteomes" id="UP000836387">
    <property type="component" value="Unassembled WGS sequence"/>
</dbReference>
<gene>
    <name evidence="1" type="ORF">CRV2_00012832</name>
</gene>
<protein>
    <submittedName>
        <fullName evidence="1">Uncharacterized protein</fullName>
    </submittedName>
</protein>
<organism evidence="1 2">
    <name type="scientific">Clonostachys rosea f. rosea IK726</name>
    <dbReference type="NCBI Taxonomy" id="1349383"/>
    <lineage>
        <taxon>Eukaryota</taxon>
        <taxon>Fungi</taxon>
        <taxon>Dikarya</taxon>
        <taxon>Ascomycota</taxon>
        <taxon>Pezizomycotina</taxon>
        <taxon>Sordariomycetes</taxon>
        <taxon>Hypocreomycetidae</taxon>
        <taxon>Hypocreales</taxon>
        <taxon>Bionectriaceae</taxon>
        <taxon>Clonostachys</taxon>
    </lineage>
</organism>
<comment type="caution">
    <text evidence="1">The sequence shown here is derived from an EMBL/GenBank/DDBJ whole genome shotgun (WGS) entry which is preliminary data.</text>
</comment>
<name>A0ACA9U2Y2_BIOOC</name>
<proteinExistence type="predicted"/>
<reference evidence="1" key="1">
    <citation type="submission" date="2020-04" db="EMBL/GenBank/DDBJ databases">
        <authorList>
            <person name="Broberg M."/>
        </authorList>
    </citation>
    <scope>NUCLEOTIDE SEQUENCE</scope>
</reference>
<dbReference type="EMBL" id="CADEHS020000012">
    <property type="protein sequence ID" value="CAG9947656.1"/>
    <property type="molecule type" value="Genomic_DNA"/>
</dbReference>
<reference evidence="1" key="2">
    <citation type="submission" date="2021-10" db="EMBL/GenBank/DDBJ databases">
        <authorList>
            <person name="Piombo E."/>
        </authorList>
    </citation>
    <scope>NUCLEOTIDE SEQUENCE</scope>
</reference>
<accession>A0ACA9U2Y2</accession>
<sequence>MPLSRKKSCVRCREAKTRCNQVLPTCSRCLDKNVRCVYESERLAPYPQASPRPAQRLQVPNRLHSGPIDDISPGDIFPTGEPSPPPAWTSTAGVLHGQLSESSPPSSIPLDIIKEVEQNVNEDLWLLEQADNARKQKNMQLVTAPDSSLLGKAYSRRRIGGQDVLASVVLGQLKSYPRMLIEGDKLPPFIHPRCYLDEELAPACRASGRHVCFSTELSICVSLVQMFYAKSSKNSEFVWKTIHDEGERIVQQYASFTSQQQLEGLQSVVILLLLQAEDPASVEKTGSLYLVRIVTLKDAAMLTFDQGLVGQLVRYHSWRSEPENERPRRADWIWRESIRRQVLLRNILSPPLLPLLTWHFRTALVLSVVDFLVEGMMGPGGSSCRASETFQKSTLPCGRDLWEARSTRAWMDSYDSLINNEGKYPFLKLQDLIVSTDEGEWLISPESSHDEQDKQFAIMRWCENMESLGKLIWMSLPLHLSIVKHEARTIISST</sequence>